<dbReference type="PANTHER" id="PTHR10039">
    <property type="entry name" value="AMELOGENIN"/>
    <property type="match status" value="1"/>
</dbReference>
<evidence type="ECO:0000256" key="2">
    <source>
        <dbReference type="PROSITE-ProRule" id="PRU00221"/>
    </source>
</evidence>
<evidence type="ECO:0000259" key="3">
    <source>
        <dbReference type="PROSITE" id="PS50837"/>
    </source>
</evidence>
<dbReference type="PROSITE" id="PS50837">
    <property type="entry name" value="NACHT"/>
    <property type="match status" value="1"/>
</dbReference>
<protein>
    <recommendedName>
        <fullName evidence="3">NACHT domain-containing protein</fullName>
    </recommendedName>
</protein>
<feature type="domain" description="NACHT" evidence="3">
    <location>
        <begin position="458"/>
        <end position="672"/>
    </location>
</feature>
<dbReference type="InterPro" id="IPR056884">
    <property type="entry name" value="NPHP3-like_N"/>
</dbReference>
<dbReference type="STRING" id="2004952.A0A2C5Z6A6"/>
<sequence>MAPLQKGRVFRVSGLPLSPQLSTQLRAAIDDNLDEKEKQDIKVTVSVIPSCYTDDEMVGLVEFHGRTPDFLSELDKNPSGEWQIVMEDDIDVTFDQHFFGFTQLYPFKSPVTADIIAITGLDGHAYGSWRGRGNLGRMWLRDFLAKDLSSCRTMVYGYDSKLSTHGVGTILDYGRGLIEEIQKIRDTDETRQRPLYFIAHSFGGIILAHCLVKAHAARDDGHPTIAALHNATYGMLLFGIPYKGLVVDDIQKMLCGNDDHPREAVLQQIRVKSDILAFQLIDFKNIIKDRKIVSFYEMQKTKSLQFDSESKRWKRTGEYITIVETESALLQLPESMEVKIPVDSDHSAMVKFDSRNHRAYTSALKRLQQFELLSKEVVEARFGKLVPSDSMKADGHLSNQKLLEIPENKQCLRDLLVTDPRDDKTRIESEKGELLIDSYSWVIHHPPFQQWRDDAKSRLFWIKGDPGKGKTMMLCGIINKLKDEASSVSYFFCQATDSRINKATSVLRGLIYMMVRENPLLVSHVRKEYDVRPPDLFEGVNAWVVLCNIFVNILKDQSGYIVVDGLDECKSDLQKLLKLIVEKSCKFPKVKWIVTSRNWPEIEGPLGNVTEKFLLSLELNEDAVSTAVTAYIEDQVKRLAEKKTYKKSIINQVRKTLISNSNKTFLWVALVCKELADEDVTVLNIAETLLAMPPGLEDLYNRMLHHISASRNARHCKKMLAIVSTVYRPVSLCELRSLMGLSDAFDDEDVMDLAKRCGSLIIINDGVLRLVHQSAADFISKMGDRVCGEQDVHHALFSQSLKAMSVNLACDVYGLISPGTLIQEVTLPDPESDPLAAVKYSCVYWVDHLRSSRHSIGNMDGCSLKCHDEVLAFMRKYLLNWLEALSLLEKFSEGVLAISLLCSSLTHRTWTLRDINGVLDPENARDAEALESTTLGLWDAETGAPFKLLGDDLSIEQTAFMAGGQRVAAVLSDYSARVWDVVTGTLVHSIESPGKFAKCSRPHRFSSPRFVAAVSPDQKVMASVRASTIIEMWDMEEIMLLRTHESHTGEIHSIRFSPDSLLMVASTSCNFTIWDARSGTCLRKLALSAGKMAFSSDSKLLAVRSVDPSTDIVRLWDRTRQTPLFKEPILVDSVAFSPDGELMALSSVGSIELWDAASCTRIRTLRDYGNGIRINNLVFAHDSRLLAFVTVDAEGGSTINLCDAAAGTIRQTFQSHPEHINALIFSPNNNMLASVSESTETVRIWSIATGRALHALHAWTGRLRRTCNIEFSPDGSLIVARDGRDQMERVSGLWRTASGASVGAPDGEMPGLMAFSPDGKLVASCPQTGDIITVWVTQSRTVRHLLTANPEPFAQFLWSPDGRLLAAVSGCYIQLWNTATGTMVHTLEDSQGIEPRNLAFSHDGKHLVSQLTDETVRLWDIQTGNMVREYTPELRSV</sequence>
<dbReference type="PANTHER" id="PTHR10039:SF14">
    <property type="entry name" value="NACHT DOMAIN-CONTAINING PROTEIN"/>
    <property type="match status" value="1"/>
</dbReference>
<keyword evidence="2" id="KW-0853">WD repeat</keyword>
<evidence type="ECO:0000313" key="4">
    <source>
        <dbReference type="EMBL" id="PHH75320.1"/>
    </source>
</evidence>
<dbReference type="Gene3D" id="3.40.50.300">
    <property type="entry name" value="P-loop containing nucleotide triphosphate hydrolases"/>
    <property type="match status" value="1"/>
</dbReference>
<dbReference type="InterPro" id="IPR007111">
    <property type="entry name" value="NACHT_NTPase"/>
</dbReference>
<reference evidence="4 5" key="1">
    <citation type="submission" date="2017-06" db="EMBL/GenBank/DDBJ databases">
        <title>Ant-infecting Ophiocordyceps genomes reveal a high diversity of potential behavioral manipulation genes and a possible major role for enterotoxins.</title>
        <authorList>
            <person name="De Bekker C."/>
            <person name="Evans H.C."/>
            <person name="Brachmann A."/>
            <person name="Hughes D.P."/>
        </authorList>
    </citation>
    <scope>NUCLEOTIDE SEQUENCE [LARGE SCALE GENOMIC DNA]</scope>
    <source>
        <strain evidence="4 5">Map16</strain>
    </source>
</reference>
<dbReference type="InterPro" id="IPR011047">
    <property type="entry name" value="Quinoprotein_ADH-like_sf"/>
</dbReference>
<proteinExistence type="predicted"/>
<dbReference type="InterPro" id="IPR001680">
    <property type="entry name" value="WD40_rpt"/>
</dbReference>
<dbReference type="Pfam" id="PF24883">
    <property type="entry name" value="NPHP3_N"/>
    <property type="match status" value="1"/>
</dbReference>
<dbReference type="Gene3D" id="2.130.10.10">
    <property type="entry name" value="YVTN repeat-like/Quinoprotein amine dehydrogenase"/>
    <property type="match status" value="3"/>
</dbReference>
<accession>A0A2C5Z6A6</accession>
<gene>
    <name evidence="4" type="ORF">CDD80_2476</name>
</gene>
<dbReference type="SUPFAM" id="SSF53474">
    <property type="entry name" value="alpha/beta-Hydrolases"/>
    <property type="match status" value="1"/>
</dbReference>
<dbReference type="EMBL" id="NJES01000223">
    <property type="protein sequence ID" value="PHH75320.1"/>
    <property type="molecule type" value="Genomic_DNA"/>
</dbReference>
<organism evidence="4 5">
    <name type="scientific">Ophiocordyceps camponoti-rufipedis</name>
    <dbReference type="NCBI Taxonomy" id="2004952"/>
    <lineage>
        <taxon>Eukaryota</taxon>
        <taxon>Fungi</taxon>
        <taxon>Dikarya</taxon>
        <taxon>Ascomycota</taxon>
        <taxon>Pezizomycotina</taxon>
        <taxon>Sordariomycetes</taxon>
        <taxon>Hypocreomycetidae</taxon>
        <taxon>Hypocreales</taxon>
        <taxon>Ophiocordycipitaceae</taxon>
        <taxon>Ophiocordyceps</taxon>
    </lineage>
</organism>
<dbReference type="OrthoDB" id="4927664at2759"/>
<dbReference type="InterPro" id="IPR029058">
    <property type="entry name" value="AB_hydrolase_fold"/>
</dbReference>
<dbReference type="SUPFAM" id="SSF50998">
    <property type="entry name" value="Quinoprotein alcohol dehydrogenase-like"/>
    <property type="match status" value="1"/>
</dbReference>
<dbReference type="InterPro" id="IPR027417">
    <property type="entry name" value="P-loop_NTPase"/>
</dbReference>
<dbReference type="SUPFAM" id="SSF52540">
    <property type="entry name" value="P-loop containing nucleoside triphosphate hydrolases"/>
    <property type="match status" value="1"/>
</dbReference>
<name>A0A2C5Z6A6_9HYPO</name>
<feature type="repeat" description="WD" evidence="2">
    <location>
        <begin position="1398"/>
        <end position="1429"/>
    </location>
</feature>
<feature type="repeat" description="WD" evidence="2">
    <location>
        <begin position="1213"/>
        <end position="1255"/>
    </location>
</feature>
<dbReference type="PROSITE" id="PS50082">
    <property type="entry name" value="WD_REPEATS_2"/>
    <property type="match status" value="3"/>
</dbReference>
<dbReference type="Pfam" id="PF00400">
    <property type="entry name" value="WD40"/>
    <property type="match status" value="3"/>
</dbReference>
<evidence type="ECO:0000313" key="5">
    <source>
        <dbReference type="Proteomes" id="UP000226431"/>
    </source>
</evidence>
<keyword evidence="1" id="KW-0677">Repeat</keyword>
<evidence type="ECO:0000256" key="1">
    <source>
        <dbReference type="ARBA" id="ARBA00022737"/>
    </source>
</evidence>
<comment type="caution">
    <text evidence="4">The sequence shown here is derived from an EMBL/GenBank/DDBJ whole genome shotgun (WGS) entry which is preliminary data.</text>
</comment>
<dbReference type="Proteomes" id="UP000226431">
    <property type="component" value="Unassembled WGS sequence"/>
</dbReference>
<dbReference type="SMART" id="SM00320">
    <property type="entry name" value="WD40"/>
    <property type="match status" value="9"/>
</dbReference>
<keyword evidence="5" id="KW-1185">Reference proteome</keyword>
<dbReference type="InterPro" id="IPR015943">
    <property type="entry name" value="WD40/YVTN_repeat-like_dom_sf"/>
</dbReference>
<feature type="repeat" description="WD" evidence="2">
    <location>
        <begin position="1044"/>
        <end position="1084"/>
    </location>
</feature>
<dbReference type="Gene3D" id="3.40.50.1820">
    <property type="entry name" value="alpha/beta hydrolase"/>
    <property type="match status" value="1"/>
</dbReference>